<dbReference type="RefSeq" id="WP_019617330.1">
    <property type="nucleotide sequence ID" value="NZ_JBHUNE010000008.1"/>
</dbReference>
<gene>
    <name evidence="2" type="ORF">ACFSW7_11945</name>
</gene>
<dbReference type="PROSITE" id="PS51257">
    <property type="entry name" value="PROKAR_LIPOPROTEIN"/>
    <property type="match status" value="1"/>
</dbReference>
<comment type="caution">
    <text evidence="2">The sequence shown here is derived from an EMBL/GenBank/DDBJ whole genome shotgun (WGS) entry which is preliminary data.</text>
</comment>
<dbReference type="PANTHER" id="PTHR43649">
    <property type="entry name" value="ARABINOSE-BINDING PROTEIN-RELATED"/>
    <property type="match status" value="1"/>
</dbReference>
<dbReference type="Proteomes" id="UP001597492">
    <property type="component" value="Unassembled WGS sequence"/>
</dbReference>
<dbReference type="SUPFAM" id="SSF53850">
    <property type="entry name" value="Periplasmic binding protein-like II"/>
    <property type="match status" value="1"/>
</dbReference>
<dbReference type="InterPro" id="IPR006059">
    <property type="entry name" value="SBP"/>
</dbReference>
<reference evidence="3" key="1">
    <citation type="journal article" date="2019" name="Int. J. Syst. Evol. Microbiol.">
        <title>The Global Catalogue of Microorganisms (GCM) 10K type strain sequencing project: providing services to taxonomists for standard genome sequencing and annotation.</title>
        <authorList>
            <consortium name="The Broad Institute Genomics Platform"/>
            <consortium name="The Broad Institute Genome Sequencing Center for Infectious Disease"/>
            <person name="Wu L."/>
            <person name="Ma J."/>
        </authorList>
    </citation>
    <scope>NUCLEOTIDE SEQUENCE [LARGE SCALE GENOMIC DNA]</scope>
    <source>
        <strain evidence="3">TISTR 1514</strain>
    </source>
</reference>
<evidence type="ECO:0000313" key="3">
    <source>
        <dbReference type="Proteomes" id="UP001597492"/>
    </source>
</evidence>
<organism evidence="2 3">
    <name type="scientific">Gulosibacter faecalis</name>
    <dbReference type="NCBI Taxonomy" id="272240"/>
    <lineage>
        <taxon>Bacteria</taxon>
        <taxon>Bacillati</taxon>
        <taxon>Actinomycetota</taxon>
        <taxon>Actinomycetes</taxon>
        <taxon>Micrococcales</taxon>
        <taxon>Microbacteriaceae</taxon>
        <taxon>Gulosibacter</taxon>
    </lineage>
</organism>
<name>A0ABW5V192_9MICO</name>
<keyword evidence="3" id="KW-1185">Reference proteome</keyword>
<evidence type="ECO:0000256" key="1">
    <source>
        <dbReference type="SAM" id="SignalP"/>
    </source>
</evidence>
<dbReference type="CDD" id="cd14748">
    <property type="entry name" value="PBP2_UgpB"/>
    <property type="match status" value="1"/>
</dbReference>
<protein>
    <submittedName>
        <fullName evidence="2">ABC transporter substrate-binding protein</fullName>
    </submittedName>
</protein>
<evidence type="ECO:0000313" key="2">
    <source>
        <dbReference type="EMBL" id="MFD2759088.1"/>
    </source>
</evidence>
<feature type="chain" id="PRO_5046598119" evidence="1">
    <location>
        <begin position="36"/>
        <end position="448"/>
    </location>
</feature>
<dbReference type="Pfam" id="PF13416">
    <property type="entry name" value="SBP_bac_8"/>
    <property type="match status" value="1"/>
</dbReference>
<dbReference type="Gene3D" id="3.40.190.10">
    <property type="entry name" value="Periplasmic binding protein-like II"/>
    <property type="match status" value="1"/>
</dbReference>
<feature type="signal peptide" evidence="1">
    <location>
        <begin position="1"/>
        <end position="35"/>
    </location>
</feature>
<keyword evidence="1" id="KW-0732">Signal</keyword>
<sequence>MTTRIPSTRATRVTTAVAALAVAGLGLTACGPSVGATDDAEAAAVDWASIEPADSISFWTNHPGGSQEVEQELIDQFTAETGIEVEVVTAGANYEEVSQKFQTAQNSGDAGDLVVMSDATWFTNYVNDSLLPIDDVFAAAGGDTSTYHETLFDDYLYEDAHYAVPYARSTTIYYYNKDQYEEAGLTEAPTTWDEVKANSEQLIEAGVTDTAFSFPPAEDYPAWMMNNLVWGYGGGWSDEWDASAVTSDGTVEAVQFAQDAVQDGWANVSSGSPADDFAAGATSQFIGSTGSLGGVTETANFEVGVAFLPGGPVEQELVVPTGGAGIAVSANSTPEEQLAAAMLADYLTNAENTVTFSTATGYMPVRSDADATALYEENPNFKVAVDQLETGTRTQDYMRVLLPGGDLALATALQSILTSDVDVEESLASLQTELEGLYENDLKPQLEG</sequence>
<proteinExistence type="predicted"/>
<dbReference type="EMBL" id="JBHUNE010000008">
    <property type="protein sequence ID" value="MFD2759088.1"/>
    <property type="molecule type" value="Genomic_DNA"/>
</dbReference>
<dbReference type="PANTHER" id="PTHR43649:SF30">
    <property type="entry name" value="ABC TRANSPORTER SUBSTRATE-BINDING PROTEIN"/>
    <property type="match status" value="1"/>
</dbReference>
<dbReference type="InterPro" id="IPR050490">
    <property type="entry name" value="Bact_solute-bd_prot1"/>
</dbReference>
<accession>A0ABW5V192</accession>